<dbReference type="Pfam" id="PF00631">
    <property type="entry name" value="G-gamma"/>
    <property type="match status" value="1"/>
</dbReference>
<reference evidence="7" key="1">
    <citation type="submission" date="2020-12" db="EMBL/GenBank/DDBJ databases">
        <authorList>
            <consortium name="Molecular Ecology Group"/>
        </authorList>
    </citation>
    <scope>NUCLEOTIDE SEQUENCE</scope>
    <source>
        <strain evidence="7">TBG_1078</strain>
    </source>
</reference>
<evidence type="ECO:0000313" key="7">
    <source>
        <dbReference type="EMBL" id="CAD7690707.1"/>
    </source>
</evidence>
<dbReference type="PROSITE" id="PS50058">
    <property type="entry name" value="G_PROTEIN_GAMMA"/>
    <property type="match status" value="1"/>
</dbReference>
<dbReference type="AlphaFoldDB" id="A0A811ZNQ9"/>
<dbReference type="InterPro" id="IPR015898">
    <property type="entry name" value="G-protein_gamma-like_dom"/>
</dbReference>
<evidence type="ECO:0000256" key="2">
    <source>
        <dbReference type="ARBA" id="ARBA00022475"/>
    </source>
</evidence>
<dbReference type="InterPro" id="IPR001770">
    <property type="entry name" value="G-protein_gamma"/>
</dbReference>
<evidence type="ECO:0000256" key="5">
    <source>
        <dbReference type="RuleBase" id="RU004973"/>
    </source>
</evidence>
<sequence length="112" mass="12455">MLLFTNYKYFATYSPVPQPSHHQRGQSAFRAPQEGSENCHYLMHQELHGSFTSSSPMTLTSTPLLQGTWIKVSQAAAELQQYCVQNARKDALLVGVPAGSNPLREPRSCALF</sequence>
<keyword evidence="2 5" id="KW-1003">Cell membrane</keyword>
<keyword evidence="5" id="KW-0449">Lipoprotein</keyword>
<dbReference type="SMART" id="SM00224">
    <property type="entry name" value="GGL"/>
    <property type="match status" value="1"/>
</dbReference>
<comment type="subunit">
    <text evidence="5">G proteins are composed of 3 units; alpha, beta and gamma.</text>
</comment>
<evidence type="ECO:0000256" key="3">
    <source>
        <dbReference type="ARBA" id="ARBA00023136"/>
    </source>
</evidence>
<dbReference type="CDD" id="cd00068">
    <property type="entry name" value="GGL"/>
    <property type="match status" value="1"/>
</dbReference>
<comment type="function">
    <text evidence="5">Guanine nucleotide-binding proteins (G proteins) are involved as a modulator or transducer in various transmembrane signaling systems. The beta and gamma chains are required for the GTPase activity, for replacement of GDP by GTP, and for G protein-effector interaction.</text>
</comment>
<proteinExistence type="inferred from homology"/>
<comment type="similarity">
    <text evidence="1 5">Belongs to the G protein gamma family.</text>
</comment>
<gene>
    <name evidence="7" type="ORF">NYPRO_LOCUS23501</name>
</gene>
<keyword evidence="4 5" id="KW-0807">Transducer</keyword>
<dbReference type="GO" id="GO:0005834">
    <property type="term" value="C:heterotrimeric G-protein complex"/>
    <property type="evidence" value="ECO:0007669"/>
    <property type="project" value="InterPro"/>
</dbReference>
<comment type="caution">
    <text evidence="7">The sequence shown here is derived from an EMBL/GenBank/DDBJ whole genome shotgun (WGS) entry which is preliminary data.</text>
</comment>
<dbReference type="Gene3D" id="4.10.260.10">
    <property type="entry name" value="Transducin (heterotrimeric G protein), gamma chain"/>
    <property type="match status" value="1"/>
</dbReference>
<evidence type="ECO:0000313" key="8">
    <source>
        <dbReference type="Proteomes" id="UP000645828"/>
    </source>
</evidence>
<dbReference type="SUPFAM" id="SSF48670">
    <property type="entry name" value="Transducin (heterotrimeric G protein), gamma chain"/>
    <property type="match status" value="1"/>
</dbReference>
<keyword evidence="3 5" id="KW-0472">Membrane</keyword>
<keyword evidence="8" id="KW-1185">Reference proteome</keyword>
<evidence type="ECO:0000256" key="1">
    <source>
        <dbReference type="ARBA" id="ARBA00007431"/>
    </source>
</evidence>
<accession>A0A811ZNQ9</accession>
<dbReference type="InterPro" id="IPR036284">
    <property type="entry name" value="GGL_sf"/>
</dbReference>
<dbReference type="Proteomes" id="UP000645828">
    <property type="component" value="Unassembled WGS sequence"/>
</dbReference>
<dbReference type="PRINTS" id="PR00321">
    <property type="entry name" value="GPROTEING"/>
</dbReference>
<feature type="domain" description="G protein gamma" evidence="6">
    <location>
        <begin position="70"/>
        <end position="112"/>
    </location>
</feature>
<protein>
    <recommendedName>
        <fullName evidence="5">Guanine nucleotide-binding protein subunit gamma</fullName>
    </recommendedName>
</protein>
<comment type="subcellular location">
    <subcellularLocation>
        <location evidence="5">Cell membrane</location>
        <topology evidence="5">Lipid-anchor</topology>
        <orientation evidence="5">Cytoplasmic side</orientation>
    </subcellularLocation>
</comment>
<name>A0A811ZNQ9_NYCPR</name>
<dbReference type="EMBL" id="CAJHUB010000771">
    <property type="protein sequence ID" value="CAD7690707.1"/>
    <property type="molecule type" value="Genomic_DNA"/>
</dbReference>
<dbReference type="SMART" id="SM01224">
    <property type="entry name" value="G_gamma"/>
    <property type="match status" value="1"/>
</dbReference>
<dbReference type="GO" id="GO:0031681">
    <property type="term" value="F:G-protein beta-subunit binding"/>
    <property type="evidence" value="ECO:0007669"/>
    <property type="project" value="InterPro"/>
</dbReference>
<evidence type="ECO:0000256" key="4">
    <source>
        <dbReference type="ARBA" id="ARBA00023224"/>
    </source>
</evidence>
<dbReference type="GO" id="GO:0007186">
    <property type="term" value="P:G protein-coupled receptor signaling pathway"/>
    <property type="evidence" value="ECO:0007669"/>
    <property type="project" value="InterPro"/>
</dbReference>
<organism evidence="7 8">
    <name type="scientific">Nyctereutes procyonoides</name>
    <name type="common">Raccoon dog</name>
    <name type="synonym">Canis procyonoides</name>
    <dbReference type="NCBI Taxonomy" id="34880"/>
    <lineage>
        <taxon>Eukaryota</taxon>
        <taxon>Metazoa</taxon>
        <taxon>Chordata</taxon>
        <taxon>Craniata</taxon>
        <taxon>Vertebrata</taxon>
        <taxon>Euteleostomi</taxon>
        <taxon>Mammalia</taxon>
        <taxon>Eutheria</taxon>
        <taxon>Laurasiatheria</taxon>
        <taxon>Carnivora</taxon>
        <taxon>Caniformia</taxon>
        <taxon>Canidae</taxon>
        <taxon>Nyctereutes</taxon>
    </lineage>
</organism>
<dbReference type="PANTHER" id="PTHR13809">
    <property type="entry name" value="GUANINE NUCLEOTIDE-BINDING PROTEIN GAMMA SUBUNIT"/>
    <property type="match status" value="1"/>
</dbReference>
<evidence type="ECO:0000259" key="6">
    <source>
        <dbReference type="PROSITE" id="PS50058"/>
    </source>
</evidence>